<feature type="compositionally biased region" description="Basic and acidic residues" evidence="1">
    <location>
        <begin position="291"/>
        <end position="306"/>
    </location>
</feature>
<feature type="compositionally biased region" description="Low complexity" evidence="1">
    <location>
        <begin position="307"/>
        <end position="323"/>
    </location>
</feature>
<protein>
    <recommendedName>
        <fullName evidence="4">F-box domain-containing protein</fullName>
    </recommendedName>
</protein>
<feature type="compositionally biased region" description="Basic and acidic residues" evidence="1">
    <location>
        <begin position="1"/>
        <end position="11"/>
    </location>
</feature>
<feature type="region of interest" description="Disordered" evidence="1">
    <location>
        <begin position="1"/>
        <end position="37"/>
    </location>
</feature>
<reference evidence="2" key="1">
    <citation type="submission" date="2021-03" db="EMBL/GenBank/DDBJ databases">
        <authorList>
            <person name="Tagirdzhanova G."/>
        </authorList>
    </citation>
    <scope>NUCLEOTIDE SEQUENCE</scope>
</reference>
<feature type="region of interest" description="Disordered" evidence="1">
    <location>
        <begin position="645"/>
        <end position="751"/>
    </location>
</feature>
<feature type="compositionally biased region" description="Polar residues" evidence="1">
    <location>
        <begin position="706"/>
        <end position="716"/>
    </location>
</feature>
<accession>A0A8H3ETQ7</accession>
<dbReference type="OrthoDB" id="5281164at2759"/>
<sequence>MDSLQEHHGDPESSASGDLLKPEHSAKPAPEQQTRKDTLTMLPVELQNMSIKSLDVFDKLNLKFVNKYFHAFIPPYTHADYLEAEKLEGAKGKFYACRICCRFRPRVKFADKARVQKKAPGASKAKARFCLDCGLKPDPEGYTRLCRNTWVIINKELWVVCYQCGNLGKARTADGKNWCEDCWRLDVQPRLETHPNPVLPDPVQLPEQHRLGETWLSNYTTPQDIVQSAILVGLSTPNAFAKHKKWEPNGEEVVISESKKKPKPAHPKLISNKNSKRQNKERYRPPFMTRSEARKERAAAELKAVADDALPMDLDAPAPAGGPAKEDDSNGGPGPSTIANATKKAHQAAEADATMDTDTPASESVTQQKDDPSPVLLATGITTAQEGSSRHPNPKHPGNVPVWAQTPSAHLNSQPLNTEAPTFIPTAVPVKSSRHPEAKGPVHIPVWARATTTQGGPFQSLAPGATLPVAMQVQQTTTQGSAQYIDRKDPRNLSVSAQNAALLGASTANTINAKDQRYFAQPRYSLYDDMDMMPPCALKIALKARSYSKKPAAPITYNSRGNSGNIIAMNYLKARQAFHQAGPNRKLGWYSTSTVVPDAKSEVNSVRAKILASARVQSDNSQKRRARDERLFKLLLRKGSLTAGGCNKKGRRIEEDSEEEFQGFSDRSKSPSPNATSDATLEELRAKALATMPSNNNNPKKRKASSTDPDTAASESVQKKARVDDTSDGTFEGFSDSDSSSSSSWNGCGGD</sequence>
<gene>
    <name evidence="2" type="ORF">HETSPECPRED_001379</name>
</gene>
<evidence type="ECO:0000313" key="3">
    <source>
        <dbReference type="Proteomes" id="UP000664521"/>
    </source>
</evidence>
<name>A0A8H3ETQ7_9LECA</name>
<proteinExistence type="predicted"/>
<feature type="region of interest" description="Disordered" evidence="1">
    <location>
        <begin position="248"/>
        <end position="374"/>
    </location>
</feature>
<evidence type="ECO:0000313" key="2">
    <source>
        <dbReference type="EMBL" id="CAF9913286.1"/>
    </source>
</evidence>
<keyword evidence="3" id="KW-1185">Reference proteome</keyword>
<comment type="caution">
    <text evidence="2">The sequence shown here is derived from an EMBL/GenBank/DDBJ whole genome shotgun (WGS) entry which is preliminary data.</text>
</comment>
<organism evidence="2 3">
    <name type="scientific">Heterodermia speciosa</name>
    <dbReference type="NCBI Taxonomy" id="116794"/>
    <lineage>
        <taxon>Eukaryota</taxon>
        <taxon>Fungi</taxon>
        <taxon>Dikarya</taxon>
        <taxon>Ascomycota</taxon>
        <taxon>Pezizomycotina</taxon>
        <taxon>Lecanoromycetes</taxon>
        <taxon>OSLEUM clade</taxon>
        <taxon>Lecanoromycetidae</taxon>
        <taxon>Caliciales</taxon>
        <taxon>Physciaceae</taxon>
        <taxon>Heterodermia</taxon>
    </lineage>
</organism>
<evidence type="ECO:0000256" key="1">
    <source>
        <dbReference type="SAM" id="MobiDB-lite"/>
    </source>
</evidence>
<dbReference type="EMBL" id="CAJPDS010000012">
    <property type="protein sequence ID" value="CAF9913286.1"/>
    <property type="molecule type" value="Genomic_DNA"/>
</dbReference>
<feature type="compositionally biased region" description="Polar residues" evidence="1">
    <location>
        <begin position="670"/>
        <end position="679"/>
    </location>
</feature>
<feature type="compositionally biased region" description="Low complexity" evidence="1">
    <location>
        <begin position="348"/>
        <end position="361"/>
    </location>
</feature>
<dbReference type="Proteomes" id="UP000664521">
    <property type="component" value="Unassembled WGS sequence"/>
</dbReference>
<evidence type="ECO:0008006" key="4">
    <source>
        <dbReference type="Google" id="ProtNLM"/>
    </source>
</evidence>
<dbReference type="AlphaFoldDB" id="A0A8H3ETQ7"/>